<evidence type="ECO:0000256" key="4">
    <source>
        <dbReference type="ARBA" id="ARBA00022540"/>
    </source>
</evidence>
<evidence type="ECO:0000256" key="10">
    <source>
        <dbReference type="RuleBase" id="RU003814"/>
    </source>
</evidence>
<evidence type="ECO:0000256" key="5">
    <source>
        <dbReference type="ARBA" id="ARBA00022917"/>
    </source>
</evidence>
<comment type="caution">
    <text evidence="11">The sequence shown here is derived from an EMBL/GenBank/DDBJ whole genome shotgun (WGS) entry which is preliminary data.</text>
</comment>
<evidence type="ECO:0000256" key="7">
    <source>
        <dbReference type="ARBA" id="ARBA00044208"/>
    </source>
</evidence>
<accession>A0ABN8MMN3</accession>
<evidence type="ECO:0000313" key="11">
    <source>
        <dbReference type="EMBL" id="CAH3029963.1"/>
    </source>
</evidence>
<dbReference type="EMBL" id="CALNXI010000603">
    <property type="protein sequence ID" value="CAH3029963.1"/>
    <property type="molecule type" value="Genomic_DNA"/>
</dbReference>
<comment type="similarity">
    <text evidence="2 10">Belongs to the eIF-2B alpha/beta/delta subunits family.</text>
</comment>
<dbReference type="InterPro" id="IPR042528">
    <property type="entry name" value="elF-2B_alpha_N"/>
</dbReference>
<dbReference type="Gene3D" id="3.40.50.10470">
    <property type="entry name" value="Translation initiation factor eif-2b, domain 2"/>
    <property type="match status" value="1"/>
</dbReference>
<sequence length="267" mass="29776">YLFFCSAETLSELRENLKAVIEALSKAEGSVTSISSGCELFLRFITLASLDNPDFQECKRVLLERGQLYLKRAASARKKIAKLCDSFIKDGATILTHSRSRVVVEILKMATEQKKRLNVYITESSPDKSGYKMQDQLKEFNIPSTIILDTAVGYMMEKVDLVLVGAEGVVESGGIINKIGTYQMAVMAKVVNKPFYVVAESFKFVRLYPLNQEDVPNRFKYSESSSSGACNHPMVDYTPPSYITLLFTDLGVLTPSAVSDELIKLYL</sequence>
<dbReference type="PANTHER" id="PTHR45860:SF1">
    <property type="entry name" value="TRANSLATION INITIATION FACTOR EIF-2B SUBUNIT ALPHA"/>
    <property type="match status" value="1"/>
</dbReference>
<organism evidence="11 12">
    <name type="scientific">Porites evermanni</name>
    <dbReference type="NCBI Taxonomy" id="104178"/>
    <lineage>
        <taxon>Eukaryota</taxon>
        <taxon>Metazoa</taxon>
        <taxon>Cnidaria</taxon>
        <taxon>Anthozoa</taxon>
        <taxon>Hexacorallia</taxon>
        <taxon>Scleractinia</taxon>
        <taxon>Fungiina</taxon>
        <taxon>Poritidae</taxon>
        <taxon>Porites</taxon>
    </lineage>
</organism>
<reference evidence="11 12" key="1">
    <citation type="submission" date="2022-05" db="EMBL/GenBank/DDBJ databases">
        <authorList>
            <consortium name="Genoscope - CEA"/>
            <person name="William W."/>
        </authorList>
    </citation>
    <scope>NUCLEOTIDE SEQUENCE [LARGE SCALE GENOMIC DNA]</scope>
</reference>
<comment type="subunit">
    <text evidence="9">Component of the translation initiation factor 2B (eIF2B) complex which is a heterodecamer of two sets of five different subunits: alpha, beta, gamma, delta and epsilon. Subunits alpha, beta and delta comprise a regulatory subcomplex and subunits epsilon and gamma comprise a catalytic subcomplex. Within the complex, the hexameric regulatory complex resides at the center, with the two heterodimeric catalytic subcomplexes bound on opposite sides.</text>
</comment>
<proteinExistence type="inferred from homology"/>
<gene>
    <name evidence="11" type="ORF">PEVE_00037170</name>
</gene>
<keyword evidence="12" id="KW-1185">Reference proteome</keyword>
<dbReference type="InterPro" id="IPR037171">
    <property type="entry name" value="NagB/RpiA_transferase-like"/>
</dbReference>
<dbReference type="InterPro" id="IPR051501">
    <property type="entry name" value="eIF2B_alpha/beta/delta"/>
</dbReference>
<protein>
    <recommendedName>
        <fullName evidence="7">Translation initiation factor eIF2B subunit alpha</fullName>
    </recommendedName>
    <alternativeName>
        <fullName evidence="8">eIF2B GDP-GTP exchange factor subunit alpha</fullName>
    </alternativeName>
</protein>
<dbReference type="PANTHER" id="PTHR45860">
    <property type="entry name" value="TRANSLATION INITIATION FACTOR EIF-2B SUBUNIT ALPHA"/>
    <property type="match status" value="1"/>
</dbReference>
<keyword evidence="3" id="KW-0963">Cytoplasm</keyword>
<comment type="function">
    <text evidence="6">Acts as a component of the translation initiation factor 2B (eIF2B) complex, which catalyzes the exchange of GDP for GTP on eukaryotic initiation factor 2 (eIF2) gamma subunit. Its guanine nucleotide exchange factor activity is repressed when bound to eIF2 complex phosphorylated on the alpha subunit, thereby limiting the amount of methionyl-initiator methionine tRNA available to the ribosome and consequently global translation is repressed.</text>
</comment>
<evidence type="ECO:0000256" key="1">
    <source>
        <dbReference type="ARBA" id="ARBA00004514"/>
    </source>
</evidence>
<dbReference type="Gene3D" id="1.20.120.1070">
    <property type="entry name" value="Translation initiation factor eIF-2B, N-terminal domain"/>
    <property type="match status" value="1"/>
</dbReference>
<name>A0ABN8MMN3_9CNID</name>
<dbReference type="Proteomes" id="UP001159427">
    <property type="component" value="Unassembled WGS sequence"/>
</dbReference>
<dbReference type="InterPro" id="IPR000649">
    <property type="entry name" value="IF-2B-related"/>
</dbReference>
<evidence type="ECO:0000256" key="8">
    <source>
        <dbReference type="ARBA" id="ARBA00044236"/>
    </source>
</evidence>
<comment type="subcellular location">
    <subcellularLocation>
        <location evidence="1">Cytoplasm</location>
        <location evidence="1">Cytosol</location>
    </subcellularLocation>
</comment>
<dbReference type="Pfam" id="PF01008">
    <property type="entry name" value="IF-2B"/>
    <property type="match status" value="1"/>
</dbReference>
<dbReference type="InterPro" id="IPR042529">
    <property type="entry name" value="IF_2B-like_C"/>
</dbReference>
<dbReference type="SUPFAM" id="SSF100950">
    <property type="entry name" value="NagB/RpiA/CoA transferase-like"/>
    <property type="match status" value="1"/>
</dbReference>
<evidence type="ECO:0000256" key="2">
    <source>
        <dbReference type="ARBA" id="ARBA00007251"/>
    </source>
</evidence>
<evidence type="ECO:0000313" key="12">
    <source>
        <dbReference type="Proteomes" id="UP001159427"/>
    </source>
</evidence>
<evidence type="ECO:0000256" key="3">
    <source>
        <dbReference type="ARBA" id="ARBA00022490"/>
    </source>
</evidence>
<keyword evidence="5" id="KW-0648">Protein biosynthesis</keyword>
<evidence type="ECO:0000256" key="6">
    <source>
        <dbReference type="ARBA" id="ARBA00043898"/>
    </source>
</evidence>
<evidence type="ECO:0000256" key="9">
    <source>
        <dbReference type="ARBA" id="ARBA00046432"/>
    </source>
</evidence>
<keyword evidence="4" id="KW-0396">Initiation factor</keyword>
<feature type="non-terminal residue" evidence="11">
    <location>
        <position position="1"/>
    </location>
</feature>